<dbReference type="PATRIC" id="fig|1679170.3.peg.3596"/>
<dbReference type="EMBL" id="LFZW01000001">
    <property type="protein sequence ID" value="KMY50796.1"/>
    <property type="molecule type" value="Genomic_DNA"/>
</dbReference>
<comment type="caution">
    <text evidence="1">The sequence shown here is derived from an EMBL/GenBank/DDBJ whole genome shotgun (WGS) entry which is preliminary data.</text>
</comment>
<accession>A0A0K9GVY5</accession>
<dbReference type="RefSeq" id="WP_049682150.1">
    <property type="nucleotide sequence ID" value="NZ_JBIVOD010000001.1"/>
</dbReference>
<evidence type="ECO:0000313" key="1">
    <source>
        <dbReference type="EMBL" id="KMY50796.1"/>
    </source>
</evidence>
<dbReference type="Proteomes" id="UP000037146">
    <property type="component" value="Unassembled WGS sequence"/>
</dbReference>
<keyword evidence="2" id="KW-1185">Reference proteome</keyword>
<evidence type="ECO:0000313" key="2">
    <source>
        <dbReference type="Proteomes" id="UP000037146"/>
    </source>
</evidence>
<protein>
    <submittedName>
        <fullName evidence="1">Uncharacterized protein</fullName>
    </submittedName>
</protein>
<dbReference type="OrthoDB" id="2696719at2"/>
<sequence length="67" mass="7594">MLRTIVKITMIGTVVYFGYHCRYRLMNLVLANSFLRKLLVSGTFGSRAVREKMLQGLFGEGNGTNYS</sequence>
<name>A0A0K9GVY5_9BACI</name>
<organism evidence="1 2">
    <name type="scientific">Peribacillus loiseleuriae</name>
    <dbReference type="NCBI Taxonomy" id="1679170"/>
    <lineage>
        <taxon>Bacteria</taxon>
        <taxon>Bacillati</taxon>
        <taxon>Bacillota</taxon>
        <taxon>Bacilli</taxon>
        <taxon>Bacillales</taxon>
        <taxon>Bacillaceae</taxon>
        <taxon>Peribacillus</taxon>
    </lineage>
</organism>
<proteinExistence type="predicted"/>
<dbReference type="AlphaFoldDB" id="A0A0K9GVY5"/>
<reference evidence="2" key="1">
    <citation type="submission" date="2015-07" db="EMBL/GenBank/DDBJ databases">
        <title>Genome sequencing project for genomic taxonomy and phylogenomics of Bacillus-like bacteria.</title>
        <authorList>
            <person name="Liu B."/>
            <person name="Wang J."/>
            <person name="Zhu Y."/>
            <person name="Liu G."/>
            <person name="Chen Q."/>
            <person name="Chen Z."/>
            <person name="Lan J."/>
            <person name="Che J."/>
            <person name="Ge C."/>
            <person name="Shi H."/>
            <person name="Pan Z."/>
            <person name="Liu X."/>
        </authorList>
    </citation>
    <scope>NUCLEOTIDE SEQUENCE [LARGE SCALE GENOMIC DNA]</scope>
    <source>
        <strain evidence="2">FJAT-27997</strain>
    </source>
</reference>
<gene>
    <name evidence="1" type="ORF">AC625_15785</name>
</gene>